<reference evidence="1" key="1">
    <citation type="submission" date="2014-11" db="EMBL/GenBank/DDBJ databases">
        <authorList>
            <person name="Amaro Gonzalez C."/>
        </authorList>
    </citation>
    <scope>NUCLEOTIDE SEQUENCE</scope>
</reference>
<proteinExistence type="predicted"/>
<dbReference type="EMBL" id="GBXM01076557">
    <property type="protein sequence ID" value="JAH32020.1"/>
    <property type="molecule type" value="Transcribed_RNA"/>
</dbReference>
<sequence length="40" mass="4782">MFFCTLTSYVNSFVAWRWDNILQILPFMITREISHSPSTQ</sequence>
<name>A0A0E9RU79_ANGAN</name>
<evidence type="ECO:0000313" key="1">
    <source>
        <dbReference type="EMBL" id="JAH32020.1"/>
    </source>
</evidence>
<reference evidence="1" key="2">
    <citation type="journal article" date="2015" name="Fish Shellfish Immunol.">
        <title>Early steps in the European eel (Anguilla anguilla)-Vibrio vulnificus interaction in the gills: Role of the RtxA13 toxin.</title>
        <authorList>
            <person name="Callol A."/>
            <person name="Pajuelo D."/>
            <person name="Ebbesson L."/>
            <person name="Teles M."/>
            <person name="MacKenzie S."/>
            <person name="Amaro C."/>
        </authorList>
    </citation>
    <scope>NUCLEOTIDE SEQUENCE</scope>
</reference>
<protein>
    <submittedName>
        <fullName evidence="1">Uncharacterized protein</fullName>
    </submittedName>
</protein>
<organism evidence="1">
    <name type="scientific">Anguilla anguilla</name>
    <name type="common">European freshwater eel</name>
    <name type="synonym">Muraena anguilla</name>
    <dbReference type="NCBI Taxonomy" id="7936"/>
    <lineage>
        <taxon>Eukaryota</taxon>
        <taxon>Metazoa</taxon>
        <taxon>Chordata</taxon>
        <taxon>Craniata</taxon>
        <taxon>Vertebrata</taxon>
        <taxon>Euteleostomi</taxon>
        <taxon>Actinopterygii</taxon>
        <taxon>Neopterygii</taxon>
        <taxon>Teleostei</taxon>
        <taxon>Anguilliformes</taxon>
        <taxon>Anguillidae</taxon>
        <taxon>Anguilla</taxon>
    </lineage>
</organism>
<dbReference type="AlphaFoldDB" id="A0A0E9RU79"/>
<accession>A0A0E9RU79</accession>